<dbReference type="EnsemblProtists" id="EKX32731">
    <property type="protein sequence ID" value="EKX32731"/>
    <property type="gene ID" value="GUITHDRAFT_121085"/>
</dbReference>
<proteinExistence type="predicted"/>
<reference evidence="5" key="2">
    <citation type="submission" date="2012-11" db="EMBL/GenBank/DDBJ databases">
        <authorList>
            <person name="Kuo A."/>
            <person name="Curtis B.A."/>
            <person name="Tanifuji G."/>
            <person name="Burki F."/>
            <person name="Gruber A."/>
            <person name="Irimia M."/>
            <person name="Maruyama S."/>
            <person name="Arias M.C."/>
            <person name="Ball S.G."/>
            <person name="Gile G.H."/>
            <person name="Hirakawa Y."/>
            <person name="Hopkins J.F."/>
            <person name="Rensing S.A."/>
            <person name="Schmutz J."/>
            <person name="Symeonidi A."/>
            <person name="Elias M."/>
            <person name="Eveleigh R.J."/>
            <person name="Herman E.K."/>
            <person name="Klute M.J."/>
            <person name="Nakayama T."/>
            <person name="Obornik M."/>
            <person name="Reyes-Prieto A."/>
            <person name="Armbrust E.V."/>
            <person name="Aves S.J."/>
            <person name="Beiko R.G."/>
            <person name="Coutinho P."/>
            <person name="Dacks J.B."/>
            <person name="Durnford D.G."/>
            <person name="Fast N.M."/>
            <person name="Green B.R."/>
            <person name="Grisdale C."/>
            <person name="Hempe F."/>
            <person name="Henrissat B."/>
            <person name="Hoppner M.P."/>
            <person name="Ishida K.-I."/>
            <person name="Kim E."/>
            <person name="Koreny L."/>
            <person name="Kroth P.G."/>
            <person name="Liu Y."/>
            <person name="Malik S.-B."/>
            <person name="Maier U.G."/>
            <person name="McRose D."/>
            <person name="Mock T."/>
            <person name="Neilson J.A."/>
            <person name="Onodera N.T."/>
            <person name="Poole A.M."/>
            <person name="Pritham E.J."/>
            <person name="Richards T.A."/>
            <person name="Rocap G."/>
            <person name="Roy S.W."/>
            <person name="Sarai C."/>
            <person name="Schaack S."/>
            <person name="Shirato S."/>
            <person name="Slamovits C.H."/>
            <person name="Spencer D.F."/>
            <person name="Suzuki S."/>
            <person name="Worden A.Z."/>
            <person name="Zauner S."/>
            <person name="Barry K."/>
            <person name="Bell C."/>
            <person name="Bharti A.K."/>
            <person name="Crow J.A."/>
            <person name="Grimwood J."/>
            <person name="Kramer R."/>
            <person name="Lindquist E."/>
            <person name="Lucas S."/>
            <person name="Salamov A."/>
            <person name="McFadden G.I."/>
            <person name="Lane C.E."/>
            <person name="Keeling P.J."/>
            <person name="Gray M.W."/>
            <person name="Grigoriev I.V."/>
            <person name="Archibald J.M."/>
        </authorList>
    </citation>
    <scope>NUCLEOTIDE SEQUENCE</scope>
    <source>
        <strain evidence="5">CCMP2712</strain>
    </source>
</reference>
<keyword evidence="5" id="KW-1185">Reference proteome</keyword>
<protein>
    <recommendedName>
        <fullName evidence="2">PH domain-containing protein</fullName>
    </recommendedName>
</protein>
<dbReference type="InterPro" id="IPR001849">
    <property type="entry name" value="PH_domain"/>
</dbReference>
<feature type="region of interest" description="Disordered" evidence="1">
    <location>
        <begin position="157"/>
        <end position="182"/>
    </location>
</feature>
<dbReference type="AlphaFoldDB" id="L1I8Y6"/>
<dbReference type="EMBL" id="JH993174">
    <property type="protein sequence ID" value="EKX32731.1"/>
    <property type="molecule type" value="Genomic_DNA"/>
</dbReference>
<gene>
    <name evidence="3" type="ORF">GUITHDRAFT_121085</name>
</gene>
<dbReference type="GeneID" id="17289463"/>
<dbReference type="RefSeq" id="XP_005819711.1">
    <property type="nucleotide sequence ID" value="XM_005819654.1"/>
</dbReference>
<dbReference type="Pfam" id="PF00169">
    <property type="entry name" value="PH"/>
    <property type="match status" value="1"/>
</dbReference>
<dbReference type="OrthoDB" id="73680at2759"/>
<dbReference type="HOGENOM" id="CLU_1484681_0_0_1"/>
<dbReference type="PROSITE" id="PS50003">
    <property type="entry name" value="PH_DOMAIN"/>
    <property type="match status" value="1"/>
</dbReference>
<dbReference type="SUPFAM" id="SSF50729">
    <property type="entry name" value="PH domain-like"/>
    <property type="match status" value="1"/>
</dbReference>
<name>L1I8Y6_GUITC</name>
<evidence type="ECO:0000256" key="1">
    <source>
        <dbReference type="SAM" id="MobiDB-lite"/>
    </source>
</evidence>
<evidence type="ECO:0000313" key="4">
    <source>
        <dbReference type="EnsemblProtists" id="EKX32731"/>
    </source>
</evidence>
<dbReference type="SMART" id="SM00233">
    <property type="entry name" value="PH"/>
    <property type="match status" value="1"/>
</dbReference>
<accession>L1I8Y6</accession>
<dbReference type="Gene3D" id="2.30.29.30">
    <property type="entry name" value="Pleckstrin-homology domain (PH domain)/Phosphotyrosine-binding domain (PTB)"/>
    <property type="match status" value="1"/>
</dbReference>
<evidence type="ECO:0000313" key="3">
    <source>
        <dbReference type="EMBL" id="EKX32731.1"/>
    </source>
</evidence>
<organism evidence="3">
    <name type="scientific">Guillardia theta (strain CCMP2712)</name>
    <name type="common">Cryptophyte</name>
    <dbReference type="NCBI Taxonomy" id="905079"/>
    <lineage>
        <taxon>Eukaryota</taxon>
        <taxon>Cryptophyceae</taxon>
        <taxon>Pyrenomonadales</taxon>
        <taxon>Geminigeraceae</taxon>
        <taxon>Guillardia</taxon>
    </lineage>
</organism>
<dbReference type="PaxDb" id="55529-EKX32731"/>
<dbReference type="CDD" id="cd00821">
    <property type="entry name" value="PH"/>
    <property type="match status" value="1"/>
</dbReference>
<reference evidence="4" key="3">
    <citation type="submission" date="2015-06" db="UniProtKB">
        <authorList>
            <consortium name="EnsemblProtists"/>
        </authorList>
    </citation>
    <scope>IDENTIFICATION</scope>
</reference>
<dbReference type="OMA" id="MGMENKY"/>
<dbReference type="KEGG" id="gtt:GUITHDRAFT_121085"/>
<dbReference type="Proteomes" id="UP000011087">
    <property type="component" value="Unassembled WGS sequence"/>
</dbReference>
<evidence type="ECO:0000313" key="5">
    <source>
        <dbReference type="Proteomes" id="UP000011087"/>
    </source>
</evidence>
<sequence>MQLFGSGGESRELLKRHHNDAGPALTLTQVGLGQSRGYLLVREMPDGSGMRRWCVLKEDRLWLFESPDSPKPGQSIHLEEAVVSDGARWRNTEQSNSFQVRTASGRHYIMQAKSSGDANMWIRAMRQHTAKETPNQIMDKAERAIQKAELANALRLSQHASRVRRKDAIKAERPDVKATTDE</sequence>
<dbReference type="InterPro" id="IPR011993">
    <property type="entry name" value="PH-like_dom_sf"/>
</dbReference>
<evidence type="ECO:0000259" key="2">
    <source>
        <dbReference type="PROSITE" id="PS50003"/>
    </source>
</evidence>
<feature type="domain" description="PH" evidence="2">
    <location>
        <begin position="32"/>
        <end position="130"/>
    </location>
</feature>
<reference evidence="3 5" key="1">
    <citation type="journal article" date="2012" name="Nature">
        <title>Algal genomes reveal evolutionary mosaicism and the fate of nucleomorphs.</title>
        <authorList>
            <consortium name="DOE Joint Genome Institute"/>
            <person name="Curtis B.A."/>
            <person name="Tanifuji G."/>
            <person name="Burki F."/>
            <person name="Gruber A."/>
            <person name="Irimia M."/>
            <person name="Maruyama S."/>
            <person name="Arias M.C."/>
            <person name="Ball S.G."/>
            <person name="Gile G.H."/>
            <person name="Hirakawa Y."/>
            <person name="Hopkins J.F."/>
            <person name="Kuo A."/>
            <person name="Rensing S.A."/>
            <person name="Schmutz J."/>
            <person name="Symeonidi A."/>
            <person name="Elias M."/>
            <person name="Eveleigh R.J."/>
            <person name="Herman E.K."/>
            <person name="Klute M.J."/>
            <person name="Nakayama T."/>
            <person name="Obornik M."/>
            <person name="Reyes-Prieto A."/>
            <person name="Armbrust E.V."/>
            <person name="Aves S.J."/>
            <person name="Beiko R.G."/>
            <person name="Coutinho P."/>
            <person name="Dacks J.B."/>
            <person name="Durnford D.G."/>
            <person name="Fast N.M."/>
            <person name="Green B.R."/>
            <person name="Grisdale C.J."/>
            <person name="Hempel F."/>
            <person name="Henrissat B."/>
            <person name="Hoppner M.P."/>
            <person name="Ishida K."/>
            <person name="Kim E."/>
            <person name="Koreny L."/>
            <person name="Kroth P.G."/>
            <person name="Liu Y."/>
            <person name="Malik S.B."/>
            <person name="Maier U.G."/>
            <person name="McRose D."/>
            <person name="Mock T."/>
            <person name="Neilson J.A."/>
            <person name="Onodera N.T."/>
            <person name="Poole A.M."/>
            <person name="Pritham E.J."/>
            <person name="Richards T.A."/>
            <person name="Rocap G."/>
            <person name="Roy S.W."/>
            <person name="Sarai C."/>
            <person name="Schaack S."/>
            <person name="Shirato S."/>
            <person name="Slamovits C.H."/>
            <person name="Spencer D.F."/>
            <person name="Suzuki S."/>
            <person name="Worden A.Z."/>
            <person name="Zauner S."/>
            <person name="Barry K."/>
            <person name="Bell C."/>
            <person name="Bharti A.K."/>
            <person name="Crow J.A."/>
            <person name="Grimwood J."/>
            <person name="Kramer R."/>
            <person name="Lindquist E."/>
            <person name="Lucas S."/>
            <person name="Salamov A."/>
            <person name="McFadden G.I."/>
            <person name="Lane C.E."/>
            <person name="Keeling P.J."/>
            <person name="Gray M.W."/>
            <person name="Grigoriev I.V."/>
            <person name="Archibald J.M."/>
        </authorList>
    </citation>
    <scope>NUCLEOTIDE SEQUENCE</scope>
    <source>
        <strain evidence="3 5">CCMP2712</strain>
    </source>
</reference>
<feature type="compositionally biased region" description="Basic and acidic residues" evidence="1">
    <location>
        <begin position="166"/>
        <end position="182"/>
    </location>
</feature>